<comment type="caution">
    <text evidence="2">The sequence shown here is derived from an EMBL/GenBank/DDBJ whole genome shotgun (WGS) entry which is preliminary data.</text>
</comment>
<dbReference type="Proteomes" id="UP000095392">
    <property type="component" value="Unassembled WGS sequence"/>
</dbReference>
<proteinExistence type="predicted"/>
<accession>A0AB36FW72</accession>
<evidence type="ECO:0000313" key="2">
    <source>
        <dbReference type="EMBL" id="OES34289.1"/>
    </source>
</evidence>
<organism evidence="2 3">
    <name type="scientific">Alteromonas macleodii</name>
    <name type="common">Pseudoalteromonas macleodii</name>
    <dbReference type="NCBI Taxonomy" id="28108"/>
    <lineage>
        <taxon>Bacteria</taxon>
        <taxon>Pseudomonadati</taxon>
        <taxon>Pseudomonadota</taxon>
        <taxon>Gammaproteobacteria</taxon>
        <taxon>Alteromonadales</taxon>
        <taxon>Alteromonadaceae</taxon>
        <taxon>Alteromonas/Salinimonas group</taxon>
        <taxon>Alteromonas</taxon>
    </lineage>
</organism>
<reference evidence="2 3" key="1">
    <citation type="submission" date="2016-09" db="EMBL/GenBank/DDBJ databases">
        <title>Draft Genome Sequence of four Alteromonas macleodii strains isolated from copper coupons and grown long-term at elevated copper levels.</title>
        <authorList>
            <person name="Cusick K."/>
            <person name="Dale J."/>
            <person name="Little B."/>
            <person name="Biffinger J."/>
        </authorList>
    </citation>
    <scope>NUCLEOTIDE SEQUENCE [LARGE SCALE GENOMIC DNA]</scope>
    <source>
        <strain evidence="2 3">KCP01</strain>
    </source>
</reference>
<sequence>MGLRTMDTHSFFKRRSGKQGQSASAKWTPTYFFVAKR</sequence>
<evidence type="ECO:0000313" key="3">
    <source>
        <dbReference type="Proteomes" id="UP000095392"/>
    </source>
</evidence>
<feature type="region of interest" description="Disordered" evidence="1">
    <location>
        <begin position="1"/>
        <end position="25"/>
    </location>
</feature>
<keyword evidence="3" id="KW-1185">Reference proteome</keyword>
<dbReference type="AlphaFoldDB" id="A0AB36FW72"/>
<dbReference type="EMBL" id="MIPY01000008">
    <property type="protein sequence ID" value="OES34289.1"/>
    <property type="molecule type" value="Genomic_DNA"/>
</dbReference>
<name>A0AB36FW72_ALTMA</name>
<evidence type="ECO:0000256" key="1">
    <source>
        <dbReference type="SAM" id="MobiDB-lite"/>
    </source>
</evidence>
<gene>
    <name evidence="2" type="ORF">BFV95_1391</name>
</gene>
<protein>
    <submittedName>
        <fullName evidence="2">Uncharacterized protein</fullName>
    </submittedName>
</protein>